<dbReference type="Proteomes" id="UP000663992">
    <property type="component" value="Unassembled WGS sequence"/>
</dbReference>
<organism evidence="1 2">
    <name type="scientific">Bowmanella yangjiangensis</name>
    <dbReference type="NCBI Taxonomy" id="2811230"/>
    <lineage>
        <taxon>Bacteria</taxon>
        <taxon>Pseudomonadati</taxon>
        <taxon>Pseudomonadota</taxon>
        <taxon>Gammaproteobacteria</taxon>
        <taxon>Alteromonadales</taxon>
        <taxon>Alteromonadaceae</taxon>
        <taxon>Bowmanella</taxon>
    </lineage>
</organism>
<dbReference type="Pfam" id="PF02348">
    <property type="entry name" value="CTP_transf_3"/>
    <property type="match status" value="1"/>
</dbReference>
<dbReference type="SUPFAM" id="SSF53448">
    <property type="entry name" value="Nucleotide-diphospho-sugar transferases"/>
    <property type="match status" value="1"/>
</dbReference>
<proteinExistence type="predicted"/>
<keyword evidence="1" id="KW-0808">Transferase</keyword>
<sequence>MYNDKSIMALVPARGGSKRLPNKNILDFNGCPLIARSIYAAQKSKYIDSIVVSTDDLAIAKIASECGADVPFSRPEQLATDSSTSNDVILHALASVDQKHDILILLQPTSPLRRTIDIDKCIELLFEKSADGIVSVTECEHPPIWTNFLPDDGCMENFVRQEQLKASQKFPTYYRLNGAIYCFKSDYLLENKGIHYGKKVYAYLMDREHSVDIDVQHDFDYALYLDRKTCGSKS</sequence>
<name>A0ABS3CP54_9ALTE</name>
<dbReference type="PANTHER" id="PTHR21485">
    <property type="entry name" value="HAD SUPERFAMILY MEMBERS CMAS AND KDSC"/>
    <property type="match status" value="1"/>
</dbReference>
<gene>
    <name evidence="1" type="ORF">J0A65_03290</name>
</gene>
<dbReference type="InterPro" id="IPR050793">
    <property type="entry name" value="CMP-NeuNAc_synthase"/>
</dbReference>
<dbReference type="GO" id="GO:0016779">
    <property type="term" value="F:nucleotidyltransferase activity"/>
    <property type="evidence" value="ECO:0007669"/>
    <property type="project" value="UniProtKB-KW"/>
</dbReference>
<evidence type="ECO:0000313" key="2">
    <source>
        <dbReference type="Proteomes" id="UP000663992"/>
    </source>
</evidence>
<comment type="caution">
    <text evidence="1">The sequence shown here is derived from an EMBL/GenBank/DDBJ whole genome shotgun (WGS) entry which is preliminary data.</text>
</comment>
<protein>
    <submittedName>
        <fullName evidence="1">Acylneuraminate cytidylyltransferase family protein</fullName>
    </submittedName>
</protein>
<dbReference type="InterPro" id="IPR029044">
    <property type="entry name" value="Nucleotide-diphossugar_trans"/>
</dbReference>
<dbReference type="Gene3D" id="3.90.550.10">
    <property type="entry name" value="Spore Coat Polysaccharide Biosynthesis Protein SpsA, Chain A"/>
    <property type="match status" value="1"/>
</dbReference>
<evidence type="ECO:0000313" key="1">
    <source>
        <dbReference type="EMBL" id="MBN7818871.1"/>
    </source>
</evidence>
<keyword evidence="1" id="KW-0548">Nucleotidyltransferase</keyword>
<accession>A0ABS3CP54</accession>
<dbReference type="RefSeq" id="WP_206592697.1">
    <property type="nucleotide sequence ID" value="NZ_JAFKCS010000002.1"/>
</dbReference>
<dbReference type="PANTHER" id="PTHR21485:SF6">
    <property type="entry name" value="N-ACYLNEURAMINATE CYTIDYLYLTRANSFERASE-RELATED"/>
    <property type="match status" value="1"/>
</dbReference>
<dbReference type="InterPro" id="IPR003329">
    <property type="entry name" value="Cytidylyl_trans"/>
</dbReference>
<keyword evidence="2" id="KW-1185">Reference proteome</keyword>
<reference evidence="1 2" key="1">
    <citation type="submission" date="2021-03" db="EMBL/GenBank/DDBJ databases">
        <title>novel species isolated from a fishpond in China.</title>
        <authorList>
            <person name="Lu H."/>
            <person name="Cai Z."/>
        </authorList>
    </citation>
    <scope>NUCLEOTIDE SEQUENCE [LARGE SCALE GENOMIC DNA]</scope>
    <source>
        <strain evidence="1 2">Y57</strain>
    </source>
</reference>
<dbReference type="CDD" id="cd02513">
    <property type="entry name" value="CMP-NeuAc_Synthase"/>
    <property type="match status" value="1"/>
</dbReference>
<dbReference type="EMBL" id="JAFKCS010000002">
    <property type="protein sequence ID" value="MBN7818871.1"/>
    <property type="molecule type" value="Genomic_DNA"/>
</dbReference>